<evidence type="ECO:0000256" key="1">
    <source>
        <dbReference type="SAM" id="SignalP"/>
    </source>
</evidence>
<keyword evidence="3" id="KW-1185">Reference proteome</keyword>
<dbReference type="Proteomes" id="UP000220102">
    <property type="component" value="Unassembled WGS sequence"/>
</dbReference>
<protein>
    <submittedName>
        <fullName evidence="2">Uncharacterized protein</fullName>
    </submittedName>
</protein>
<feature type="chain" id="PRO_5013196490" evidence="1">
    <location>
        <begin position="23"/>
        <end position="172"/>
    </location>
</feature>
<reference evidence="2 3" key="1">
    <citation type="submission" date="2017-10" db="EMBL/GenBank/DDBJ databases">
        <title>Draft genome of Longibacter Salinarum.</title>
        <authorList>
            <person name="Goh K.M."/>
            <person name="Shamsir M.S."/>
            <person name="Lim S.W."/>
        </authorList>
    </citation>
    <scope>NUCLEOTIDE SEQUENCE [LARGE SCALE GENOMIC DNA]</scope>
    <source>
        <strain evidence="2 3">KCTC 52045</strain>
    </source>
</reference>
<keyword evidence="1" id="KW-0732">Signal</keyword>
<organism evidence="2 3">
    <name type="scientific">Longibacter salinarum</name>
    <dbReference type="NCBI Taxonomy" id="1850348"/>
    <lineage>
        <taxon>Bacteria</taxon>
        <taxon>Pseudomonadati</taxon>
        <taxon>Rhodothermota</taxon>
        <taxon>Rhodothermia</taxon>
        <taxon>Rhodothermales</taxon>
        <taxon>Salisaetaceae</taxon>
        <taxon>Longibacter</taxon>
    </lineage>
</organism>
<feature type="signal peptide" evidence="1">
    <location>
        <begin position="1"/>
        <end position="22"/>
    </location>
</feature>
<sequence length="172" mass="19373">MRATVSLLCLVAVLCLAQPAEAQLRETALNGPSPTQLYDTGSSFFGKLFDAEHFQMSHTYEMSMSSFGNESASMGMYTNSMMWQFNSAWAARVDVSLMQPFSGQMYGDQSPQVFLQNAEVAYRPTESTEIRFQFQQSPYGRYASPYGAYRPYGHRSAAFAPHSSSRLFWRSN</sequence>
<proteinExistence type="predicted"/>
<comment type="caution">
    <text evidence="2">The sequence shown here is derived from an EMBL/GenBank/DDBJ whole genome shotgun (WGS) entry which is preliminary data.</text>
</comment>
<evidence type="ECO:0000313" key="3">
    <source>
        <dbReference type="Proteomes" id="UP000220102"/>
    </source>
</evidence>
<name>A0A2A8CX54_9BACT</name>
<accession>A0A2A8CX54</accession>
<evidence type="ECO:0000313" key="2">
    <source>
        <dbReference type="EMBL" id="PEN13226.1"/>
    </source>
</evidence>
<dbReference type="OrthoDB" id="1494889at2"/>
<gene>
    <name evidence="2" type="ORF">CRI94_11335</name>
</gene>
<dbReference type="EMBL" id="PDEQ01000005">
    <property type="protein sequence ID" value="PEN13226.1"/>
    <property type="molecule type" value="Genomic_DNA"/>
</dbReference>
<dbReference type="AlphaFoldDB" id="A0A2A8CX54"/>
<dbReference type="RefSeq" id="WP_098075819.1">
    <property type="nucleotide sequence ID" value="NZ_PDEQ01000005.1"/>
</dbReference>